<proteinExistence type="predicted"/>
<protein>
    <submittedName>
        <fullName evidence="1">Uncharacterized protein</fullName>
    </submittedName>
</protein>
<keyword evidence="2" id="KW-1185">Reference proteome</keyword>
<organism evidence="1 2">
    <name type="scientific">Lagenidium giganteum</name>
    <dbReference type="NCBI Taxonomy" id="4803"/>
    <lineage>
        <taxon>Eukaryota</taxon>
        <taxon>Sar</taxon>
        <taxon>Stramenopiles</taxon>
        <taxon>Oomycota</taxon>
        <taxon>Peronosporomycetes</taxon>
        <taxon>Pythiales</taxon>
        <taxon>Pythiaceae</taxon>
    </lineage>
</organism>
<sequence length="134" mass="15007">METKSLSATKQTYVNALVGHVIPAVEAKWPQSCRHQSIVMQNDNTPPHKVEANTNTVDAFNELSREALYNTLVTLQTVMHECLLASGGNQYKIPHLNKKKLQREGDGLVNVECSQRAYNAAPVMEVTILEHYFV</sequence>
<reference evidence="1" key="1">
    <citation type="submission" date="2022-11" db="EMBL/GenBank/DDBJ databases">
        <authorList>
            <person name="Morgan W.R."/>
            <person name="Tartar A."/>
        </authorList>
    </citation>
    <scope>NUCLEOTIDE SEQUENCE</scope>
    <source>
        <strain evidence="1">ARSEF 373</strain>
    </source>
</reference>
<comment type="caution">
    <text evidence="1">The sequence shown here is derived from an EMBL/GenBank/DDBJ whole genome shotgun (WGS) entry which is preliminary data.</text>
</comment>
<evidence type="ECO:0000313" key="2">
    <source>
        <dbReference type="Proteomes" id="UP001146120"/>
    </source>
</evidence>
<reference evidence="1" key="2">
    <citation type="journal article" date="2023" name="Microbiol Resour">
        <title>Decontamination and Annotation of the Draft Genome Sequence of the Oomycete Lagenidium giganteum ARSEF 373.</title>
        <authorList>
            <person name="Morgan W.R."/>
            <person name="Tartar A."/>
        </authorList>
    </citation>
    <scope>NUCLEOTIDE SEQUENCE</scope>
    <source>
        <strain evidence="1">ARSEF 373</strain>
    </source>
</reference>
<dbReference type="PANTHER" id="PTHR47169">
    <property type="entry name" value="OS01G0541250 PROTEIN"/>
    <property type="match status" value="1"/>
</dbReference>
<dbReference type="Proteomes" id="UP001146120">
    <property type="component" value="Unassembled WGS sequence"/>
</dbReference>
<dbReference type="EMBL" id="DAKRPA010000040">
    <property type="protein sequence ID" value="DBA01879.1"/>
    <property type="molecule type" value="Genomic_DNA"/>
</dbReference>
<gene>
    <name evidence="1" type="ORF">N0F65_006027</name>
</gene>
<evidence type="ECO:0000313" key="1">
    <source>
        <dbReference type="EMBL" id="DBA01879.1"/>
    </source>
</evidence>
<name>A0AAV2Z8N0_9STRA</name>
<accession>A0AAV2Z8N0</accession>
<dbReference type="AlphaFoldDB" id="A0AAV2Z8N0"/>